<dbReference type="EMBL" id="VAHF01000008">
    <property type="protein sequence ID" value="TXG56413.1"/>
    <property type="molecule type" value="Genomic_DNA"/>
</dbReference>
<evidence type="ECO:0000313" key="3">
    <source>
        <dbReference type="Proteomes" id="UP000323000"/>
    </source>
</evidence>
<comment type="caution">
    <text evidence="2">The sequence shown here is derived from an EMBL/GenBank/DDBJ whole genome shotgun (WGS) entry which is preliminary data.</text>
</comment>
<proteinExistence type="predicted"/>
<dbReference type="OrthoDB" id="8026949at2759"/>
<evidence type="ECO:0000259" key="1">
    <source>
        <dbReference type="Pfam" id="PF07889"/>
    </source>
</evidence>
<reference evidence="3" key="1">
    <citation type="journal article" date="2019" name="Gigascience">
        <title>De novo genome assembly of the endangered Acer yangbiense, a plant species with extremely small populations endemic to Yunnan Province, China.</title>
        <authorList>
            <person name="Yang J."/>
            <person name="Wariss H.M."/>
            <person name="Tao L."/>
            <person name="Zhang R."/>
            <person name="Yun Q."/>
            <person name="Hollingsworth P."/>
            <person name="Dao Z."/>
            <person name="Luo G."/>
            <person name="Guo H."/>
            <person name="Ma Y."/>
            <person name="Sun W."/>
        </authorList>
    </citation>
    <scope>NUCLEOTIDE SEQUENCE [LARGE SCALE GENOMIC DNA]</scope>
    <source>
        <strain evidence="3">cv. Malutang</strain>
    </source>
</reference>
<dbReference type="InterPro" id="IPR012458">
    <property type="entry name" value="DUF1664"/>
</dbReference>
<evidence type="ECO:0000313" key="2">
    <source>
        <dbReference type="EMBL" id="TXG56413.1"/>
    </source>
</evidence>
<organism evidence="2 3">
    <name type="scientific">Acer yangbiense</name>
    <dbReference type="NCBI Taxonomy" id="1000413"/>
    <lineage>
        <taxon>Eukaryota</taxon>
        <taxon>Viridiplantae</taxon>
        <taxon>Streptophyta</taxon>
        <taxon>Embryophyta</taxon>
        <taxon>Tracheophyta</taxon>
        <taxon>Spermatophyta</taxon>
        <taxon>Magnoliopsida</taxon>
        <taxon>eudicotyledons</taxon>
        <taxon>Gunneridae</taxon>
        <taxon>Pentapetalae</taxon>
        <taxon>rosids</taxon>
        <taxon>malvids</taxon>
        <taxon>Sapindales</taxon>
        <taxon>Sapindaceae</taxon>
        <taxon>Hippocastanoideae</taxon>
        <taxon>Acereae</taxon>
        <taxon>Acer</taxon>
    </lineage>
</organism>
<dbReference type="AlphaFoldDB" id="A0A5C7HH77"/>
<dbReference type="PANTHER" id="PTHR46667">
    <property type="entry name" value="OS05G0182700 PROTEIN"/>
    <property type="match status" value="1"/>
</dbReference>
<dbReference type="PANTHER" id="PTHR46667:SF6">
    <property type="entry name" value="OS01G0185100 PROTEIN"/>
    <property type="match status" value="1"/>
</dbReference>
<sequence length="589" mass="65403">MLPEQCHHPFVEELFGLGVDLKPRNATPNAPKPRSSFGPNGQYIRELPCPSCRGRGYTPCTECRIERSRSDCSLCNGKGIMTCRQCLGDCVIWEEYIDERPWEKAHSISPLKVKEDDEVDNLDIKVDVKKKSKRVYHSPSPEVGLKISRSLKSLNAKTGLFSKRMKIIHRDPKLQAQRVAAIKKVKGTAAARKRASEAMTAFFSDPENRRKRSIAMKGVRFYCKHCGREGHRRFYWATIAGHALETYTCRFCGDKGHNIRTFQFLASDSHIWEFSSHHCSCFFEWNDWKGTSLKSITVRVDVRGIPFSQPHFIKILLTGPNTANFPGNQDQIQKVRVSESEEAMAMQTGISVSRLLFLAGAGYTGTVLVTNGKLSDVLGELQSLVKGFEKSGEQDGDPDLTDAVAAQVRRLAMEVRQLASSSSRQITVLNGDSGGSATSLIIPAATLGALGYGYMWWKGLSFSDLMYVTKKSMATAVSNLTKHLENVSDALSVEEACEDLSKVEHNLKDLQSMIYCLDGKIDSLGYKQDQLKLGDKARLLKAPSSMGLKEITDSLSGTISQSGTDTSQQDGIKLNDRQRLLLRANSAQN</sequence>
<keyword evidence="3" id="KW-1185">Reference proteome</keyword>
<accession>A0A5C7HH77</accession>
<gene>
    <name evidence="2" type="ORF">EZV62_017726</name>
</gene>
<feature type="domain" description="DUF1664" evidence="1">
    <location>
        <begin position="435"/>
        <end position="492"/>
    </location>
</feature>
<dbReference type="Proteomes" id="UP000323000">
    <property type="component" value="Chromosome 8"/>
</dbReference>
<dbReference type="Pfam" id="PF07889">
    <property type="entry name" value="DUF1664"/>
    <property type="match status" value="1"/>
</dbReference>
<protein>
    <recommendedName>
        <fullName evidence="1">DUF1664 domain-containing protein</fullName>
    </recommendedName>
</protein>
<name>A0A5C7HH77_9ROSI</name>